<dbReference type="EMBL" id="FWFO01000001">
    <property type="protein sequence ID" value="SLN45716.1"/>
    <property type="molecule type" value="Genomic_DNA"/>
</dbReference>
<keyword evidence="6" id="KW-1133">Transmembrane helix</keyword>
<comment type="subcellular location">
    <subcellularLocation>
        <location evidence="2">Secreted</location>
    </subcellularLocation>
</comment>
<dbReference type="InterPro" id="IPR025202">
    <property type="entry name" value="PLD-like_dom"/>
</dbReference>
<dbReference type="Proteomes" id="UP000193077">
    <property type="component" value="Unassembled WGS sequence"/>
</dbReference>
<dbReference type="AlphaFoldDB" id="A0A1Y5SQZ3"/>
<evidence type="ECO:0000259" key="7">
    <source>
        <dbReference type="PROSITE" id="PS50035"/>
    </source>
</evidence>
<keyword evidence="8" id="KW-0808">Transferase</keyword>
<keyword evidence="4" id="KW-0964">Secreted</keyword>
<evidence type="ECO:0000313" key="8">
    <source>
        <dbReference type="EMBL" id="SLN45716.1"/>
    </source>
</evidence>
<dbReference type="GO" id="GO:0030572">
    <property type="term" value="F:phosphatidyltransferase activity"/>
    <property type="evidence" value="ECO:0007669"/>
    <property type="project" value="UniProtKB-ARBA"/>
</dbReference>
<reference evidence="8 9" key="1">
    <citation type="submission" date="2017-03" db="EMBL/GenBank/DDBJ databases">
        <authorList>
            <person name="Afonso C.L."/>
            <person name="Miller P.J."/>
            <person name="Scott M.A."/>
            <person name="Spackman E."/>
            <person name="Goraichik I."/>
            <person name="Dimitrov K.M."/>
            <person name="Suarez D.L."/>
            <person name="Swayne D.E."/>
        </authorList>
    </citation>
    <scope>NUCLEOTIDE SEQUENCE [LARGE SCALE GENOMIC DNA]</scope>
    <source>
        <strain evidence="8 9">CECT 7639</strain>
    </source>
</reference>
<comment type="function">
    <text evidence="1">Could be a virulence factor.</text>
</comment>
<evidence type="ECO:0000313" key="9">
    <source>
        <dbReference type="Proteomes" id="UP000193077"/>
    </source>
</evidence>
<dbReference type="InterPro" id="IPR001736">
    <property type="entry name" value="PLipase_D/transphosphatidylase"/>
</dbReference>
<sequence length="518" mass="56740">MLKILRFLIFATLVYIVASFGFQWLFSVPHDPDRANSTALPASTDTTLGGVVLPLMDQNPGISGVAGLQDGAAAFAARLLLIDAAEQSLDVRYYIWQKDITGLLLLDAVQRAAERGVRVRLLLDDNGTPDLDPELAEMDAHENIEVRLFNPFMLRSPRMVSYVLDFGRINRRMHNKSLTVDGVATVVGGRNVGDIYFSRSEGVNYFDMDVVAIGDAAADVSSDFDLYWASPSAVPVSDVLTPRPAGGGLLAASVAQVKARPGGAAYADSVRASHLMEELLDDARGFDWVPMQMVSDSPVKGQGAAQDDDLMMTRLIKLLPRPEVEVSVISAYFVPGNRFTEVLTTWASDGIRVRTLTNAQEATDVLPVHSGYVPYRDRLIDGGVEVYELKSDQVKPDLLEQFGLVGSSNTSLHAKTFEIDGRLIFVGSFNFDPRSARLNTEMGFLIDSADLAGGMARGLDRQLPERAYLVERGASGDLHWIETDQTGAERVYPREPKTTALSRAVVWIMGLLPIQWML</sequence>
<dbReference type="RefSeq" id="WP_085795944.1">
    <property type="nucleotide sequence ID" value="NZ_FWFO01000001.1"/>
</dbReference>
<name>A0A1Y5SQZ3_9RHOB</name>
<dbReference type="CDD" id="cd09111">
    <property type="entry name" value="PLDc_ymdC_like_1"/>
    <property type="match status" value="1"/>
</dbReference>
<evidence type="ECO:0000256" key="4">
    <source>
        <dbReference type="ARBA" id="ARBA00022525"/>
    </source>
</evidence>
<dbReference type="SMART" id="SM00155">
    <property type="entry name" value="PLDc"/>
    <property type="match status" value="2"/>
</dbReference>
<evidence type="ECO:0000256" key="3">
    <source>
        <dbReference type="ARBA" id="ARBA00018392"/>
    </source>
</evidence>
<dbReference type="SUPFAM" id="SSF56024">
    <property type="entry name" value="Phospholipase D/nuclease"/>
    <property type="match status" value="2"/>
</dbReference>
<evidence type="ECO:0000256" key="6">
    <source>
        <dbReference type="SAM" id="Phobius"/>
    </source>
</evidence>
<protein>
    <recommendedName>
        <fullName evidence="3">Phospholipase D</fullName>
    </recommendedName>
    <alternativeName>
        <fullName evidence="5">Choline phosphatase</fullName>
    </alternativeName>
</protein>
<dbReference type="CDD" id="cd09113">
    <property type="entry name" value="PLDc_ymdC_like_2"/>
    <property type="match status" value="1"/>
</dbReference>
<dbReference type="PROSITE" id="PS50035">
    <property type="entry name" value="PLD"/>
    <property type="match status" value="2"/>
</dbReference>
<evidence type="ECO:0000256" key="1">
    <source>
        <dbReference type="ARBA" id="ARBA00003145"/>
    </source>
</evidence>
<dbReference type="Gene3D" id="3.30.870.10">
    <property type="entry name" value="Endonuclease Chain A"/>
    <property type="match status" value="2"/>
</dbReference>
<dbReference type="PANTHER" id="PTHR21248:SF12">
    <property type="entry name" value="CARDIOLIPIN SYNTHASE C"/>
    <property type="match status" value="1"/>
</dbReference>
<feature type="domain" description="PLD phosphodiesterase" evidence="7">
    <location>
        <begin position="169"/>
        <end position="196"/>
    </location>
</feature>
<keyword evidence="6" id="KW-0812">Transmembrane</keyword>
<dbReference type="GO" id="GO:0005576">
    <property type="term" value="C:extracellular region"/>
    <property type="evidence" value="ECO:0007669"/>
    <property type="project" value="UniProtKB-SubCell"/>
</dbReference>
<accession>A0A1Y5SQZ3</accession>
<keyword evidence="6" id="KW-0472">Membrane</keyword>
<feature type="transmembrane region" description="Helical" evidence="6">
    <location>
        <begin position="7"/>
        <end position="26"/>
    </location>
</feature>
<evidence type="ECO:0000256" key="2">
    <source>
        <dbReference type="ARBA" id="ARBA00004613"/>
    </source>
</evidence>
<feature type="domain" description="PLD phosphodiesterase" evidence="7">
    <location>
        <begin position="408"/>
        <end position="435"/>
    </location>
</feature>
<dbReference type="Pfam" id="PF13091">
    <property type="entry name" value="PLDc_2"/>
    <property type="match status" value="2"/>
</dbReference>
<proteinExistence type="predicted"/>
<dbReference type="GO" id="GO:0032049">
    <property type="term" value="P:cardiolipin biosynthetic process"/>
    <property type="evidence" value="ECO:0007669"/>
    <property type="project" value="UniProtKB-ARBA"/>
</dbReference>
<organism evidence="8 9">
    <name type="scientific">Falsiruegeria litorea R37</name>
    <dbReference type="NCBI Taxonomy" id="1200284"/>
    <lineage>
        <taxon>Bacteria</taxon>
        <taxon>Pseudomonadati</taxon>
        <taxon>Pseudomonadota</taxon>
        <taxon>Alphaproteobacteria</taxon>
        <taxon>Rhodobacterales</taxon>
        <taxon>Roseobacteraceae</taxon>
        <taxon>Falsiruegeria</taxon>
    </lineage>
</organism>
<dbReference type="OrthoDB" id="9814092at2"/>
<dbReference type="PANTHER" id="PTHR21248">
    <property type="entry name" value="CARDIOLIPIN SYNTHASE"/>
    <property type="match status" value="1"/>
</dbReference>
<gene>
    <name evidence="8" type="primary">ybhO</name>
    <name evidence="8" type="ORF">TRL7639_02481</name>
</gene>
<keyword evidence="9" id="KW-1185">Reference proteome</keyword>
<evidence type="ECO:0000256" key="5">
    <source>
        <dbReference type="ARBA" id="ARBA00029594"/>
    </source>
</evidence>